<keyword evidence="1" id="KW-0812">Transmembrane</keyword>
<evidence type="ECO:0000256" key="1">
    <source>
        <dbReference type="SAM" id="Phobius"/>
    </source>
</evidence>
<gene>
    <name evidence="3" type="ORF">SAMN06265353_0376</name>
</gene>
<dbReference type="InterPro" id="IPR032816">
    <property type="entry name" value="VTT_dom"/>
</dbReference>
<organism evidence="3 4">
    <name type="scientific">Hydrogenobacter hydrogenophilus</name>
    <dbReference type="NCBI Taxonomy" id="35835"/>
    <lineage>
        <taxon>Bacteria</taxon>
        <taxon>Pseudomonadati</taxon>
        <taxon>Aquificota</taxon>
        <taxon>Aquificia</taxon>
        <taxon>Aquificales</taxon>
        <taxon>Aquificaceae</taxon>
        <taxon>Hydrogenobacter</taxon>
    </lineage>
</organism>
<keyword evidence="1" id="KW-1133">Transmembrane helix</keyword>
<name>A0A285NR83_9AQUI</name>
<dbReference type="AlphaFoldDB" id="A0A285NR83"/>
<evidence type="ECO:0000313" key="4">
    <source>
        <dbReference type="Proteomes" id="UP000218627"/>
    </source>
</evidence>
<proteinExistence type="predicted"/>
<reference evidence="4" key="1">
    <citation type="submission" date="2017-09" db="EMBL/GenBank/DDBJ databases">
        <authorList>
            <person name="Varghese N."/>
            <person name="Submissions S."/>
        </authorList>
    </citation>
    <scope>NUCLEOTIDE SEQUENCE [LARGE SCALE GENOMIC DNA]</scope>
    <source>
        <strain evidence="4">DSM 2913</strain>
    </source>
</reference>
<dbReference type="Proteomes" id="UP000218627">
    <property type="component" value="Unassembled WGS sequence"/>
</dbReference>
<dbReference type="PANTHER" id="PTHR42709:SF11">
    <property type="entry name" value="DEDA FAMILY PROTEIN"/>
    <property type="match status" value="1"/>
</dbReference>
<evidence type="ECO:0000259" key="2">
    <source>
        <dbReference type="Pfam" id="PF09335"/>
    </source>
</evidence>
<dbReference type="OrthoDB" id="9810270at2"/>
<feature type="transmembrane region" description="Helical" evidence="1">
    <location>
        <begin position="59"/>
        <end position="84"/>
    </location>
</feature>
<keyword evidence="1" id="KW-0472">Membrane</keyword>
<dbReference type="Pfam" id="PF09335">
    <property type="entry name" value="VTT_dom"/>
    <property type="match status" value="1"/>
</dbReference>
<feature type="domain" description="VTT" evidence="2">
    <location>
        <begin position="50"/>
        <end position="151"/>
    </location>
</feature>
<feature type="transmembrane region" description="Helical" evidence="1">
    <location>
        <begin position="20"/>
        <end position="39"/>
    </location>
</feature>
<sequence>MIEQFFPELKRYAQEFVSQYGYMAIFLISFTESLFQPIPPYPFIVSAPLFKLNTYVAGFVAFAGNILGALVAYYLASFFGEAFVKRLLGEKLYLKGESIFNKYGFFAVIVGEPYKLVCWLSGIFKMPVMTFLIASAIARSLRISAFVFFGNLLEKFLH</sequence>
<dbReference type="EMBL" id="OBEN01000001">
    <property type="protein sequence ID" value="SNZ11959.1"/>
    <property type="molecule type" value="Genomic_DNA"/>
</dbReference>
<protein>
    <submittedName>
        <fullName evidence="3">Membrane protein YqaA, SNARE-associated domain</fullName>
    </submittedName>
</protein>
<accession>A0A285NR83</accession>
<evidence type="ECO:0000313" key="3">
    <source>
        <dbReference type="EMBL" id="SNZ11959.1"/>
    </source>
</evidence>
<dbReference type="InterPro" id="IPR051311">
    <property type="entry name" value="DedA_domain"/>
</dbReference>
<keyword evidence="4" id="KW-1185">Reference proteome</keyword>
<dbReference type="PANTHER" id="PTHR42709">
    <property type="entry name" value="ALKALINE PHOSPHATASE LIKE PROTEIN"/>
    <property type="match status" value="1"/>
</dbReference>
<dbReference type="GO" id="GO:0005886">
    <property type="term" value="C:plasma membrane"/>
    <property type="evidence" value="ECO:0007669"/>
    <property type="project" value="TreeGrafter"/>
</dbReference>